<organism evidence="6 7">
    <name type="scientific">Candidatus Microsaccharimonas sossegonensis</name>
    <dbReference type="NCBI Taxonomy" id="2506948"/>
    <lineage>
        <taxon>Bacteria</taxon>
        <taxon>Candidatus Saccharimonadota</taxon>
        <taxon>Candidatus Saccharimonadia</taxon>
        <taxon>Candidatus Saccharimonadales</taxon>
        <taxon>Candidatus Saccharimonadaceae</taxon>
        <taxon>Candidatus Microsaccharimonas</taxon>
    </lineage>
</organism>
<keyword evidence="2" id="KW-0479">Metal-binding</keyword>
<evidence type="ECO:0000256" key="4">
    <source>
        <dbReference type="ARBA" id="ARBA00023014"/>
    </source>
</evidence>
<gene>
    <name evidence="6" type="ORF">EOT05_03175</name>
</gene>
<keyword evidence="1" id="KW-0949">S-adenosyl-L-methionine</keyword>
<evidence type="ECO:0000256" key="1">
    <source>
        <dbReference type="ARBA" id="ARBA00022691"/>
    </source>
</evidence>
<dbReference type="InterPro" id="IPR007197">
    <property type="entry name" value="rSAM"/>
</dbReference>
<dbReference type="CDD" id="cd01335">
    <property type="entry name" value="Radical_SAM"/>
    <property type="match status" value="1"/>
</dbReference>
<dbReference type="InterPro" id="IPR013785">
    <property type="entry name" value="Aldolase_TIM"/>
</dbReference>
<evidence type="ECO:0000256" key="3">
    <source>
        <dbReference type="ARBA" id="ARBA00023004"/>
    </source>
</evidence>
<dbReference type="PANTHER" id="PTHR11228">
    <property type="entry name" value="RADICAL SAM DOMAIN PROTEIN"/>
    <property type="match status" value="1"/>
</dbReference>
<dbReference type="Gene3D" id="3.20.20.70">
    <property type="entry name" value="Aldolase class I"/>
    <property type="match status" value="1"/>
</dbReference>
<dbReference type="EMBL" id="SCKX01000001">
    <property type="protein sequence ID" value="RWZ78724.1"/>
    <property type="molecule type" value="Genomic_DNA"/>
</dbReference>
<comment type="caution">
    <text evidence="6">The sequence shown here is derived from an EMBL/GenBank/DDBJ whole genome shotgun (WGS) entry which is preliminary data.</text>
</comment>
<sequence length="395" mass="43851">MGNVTKIQSSERQYSNESLPTLNLSSAANELYKNEQIAPIEVSVDSSLRLKVLDQCGMACVFCHNEGTPVSSDNVGREASEFTSAGTSSRVSIYLSTNGADFVSGNVQPDIALQEAVRSIDNLVDIHEVHLTGGEPTLHPRLPEIVRQLTDDGHKVKMTSNGERFYTMAPALKEAGLSKVVFSIFGTTPEDLAAVQGGKFNNLKFAQLKLDALERSIVAAYENGIETSANIVMPSLDHAERIINIIDRFGDFCKIRILNSLDEGIESYEAVYEVLAMMGTKVQKVNMTAGASSMSVDYVLPDHKAVGFKQIRKSYLSEVCNDCVLKDNGCEEGFYGMRMYVDRMNQYRVGVCIQRMDLTRPLDLFMRSNLPEAIRANRSQEYDRIIETTQIERIL</sequence>
<feature type="domain" description="Radical SAM core" evidence="5">
    <location>
        <begin position="40"/>
        <end position="291"/>
    </location>
</feature>
<dbReference type="InterPro" id="IPR050377">
    <property type="entry name" value="Radical_SAM_PqqE_MftC-like"/>
</dbReference>
<dbReference type="Proteomes" id="UP000289257">
    <property type="component" value="Unassembled WGS sequence"/>
</dbReference>
<dbReference type="Pfam" id="PF04055">
    <property type="entry name" value="Radical_SAM"/>
    <property type="match status" value="1"/>
</dbReference>
<keyword evidence="7" id="KW-1185">Reference proteome</keyword>
<reference evidence="6" key="1">
    <citation type="submission" date="2019-01" db="EMBL/GenBank/DDBJ databases">
        <title>Genomic signatures and co-occurrence patterns of the ultra-small Saccharimodia (Patescibacteria phylum) suggest a symbiotic lifestyle.</title>
        <authorList>
            <person name="Lemos L."/>
            <person name="Medeiros J."/>
            <person name="Andreote F."/>
            <person name="Fernandes G."/>
            <person name="Varani A."/>
            <person name="Oliveira G."/>
            <person name="Pylro V."/>
        </authorList>
    </citation>
    <scope>NUCLEOTIDE SEQUENCE [LARGE SCALE GENOMIC DNA]</scope>
    <source>
        <strain evidence="6">AMD02</strain>
    </source>
</reference>
<name>A0A4Q0AHX1_9BACT</name>
<dbReference type="GO" id="GO:0003824">
    <property type="term" value="F:catalytic activity"/>
    <property type="evidence" value="ECO:0007669"/>
    <property type="project" value="InterPro"/>
</dbReference>
<dbReference type="GO" id="GO:0046872">
    <property type="term" value="F:metal ion binding"/>
    <property type="evidence" value="ECO:0007669"/>
    <property type="project" value="UniProtKB-KW"/>
</dbReference>
<dbReference type="AlphaFoldDB" id="A0A4Q0AHX1"/>
<evidence type="ECO:0000313" key="7">
    <source>
        <dbReference type="Proteomes" id="UP000289257"/>
    </source>
</evidence>
<evidence type="ECO:0000256" key="2">
    <source>
        <dbReference type="ARBA" id="ARBA00022723"/>
    </source>
</evidence>
<dbReference type="SUPFAM" id="SSF102114">
    <property type="entry name" value="Radical SAM enzymes"/>
    <property type="match status" value="1"/>
</dbReference>
<keyword evidence="3" id="KW-0408">Iron</keyword>
<accession>A0A4Q0AHX1</accession>
<dbReference type="SFLD" id="SFLDG01067">
    <property type="entry name" value="SPASM/twitch_domain_containing"/>
    <property type="match status" value="1"/>
</dbReference>
<dbReference type="PANTHER" id="PTHR11228:SF35">
    <property type="entry name" value="MOLYBDENUM COFACTOR BIOSYNTHESIS PROTEIN A-RELATED"/>
    <property type="match status" value="1"/>
</dbReference>
<keyword evidence="4" id="KW-0411">Iron-sulfur</keyword>
<dbReference type="SFLD" id="SFLDS00029">
    <property type="entry name" value="Radical_SAM"/>
    <property type="match status" value="1"/>
</dbReference>
<evidence type="ECO:0000259" key="5">
    <source>
        <dbReference type="PROSITE" id="PS51918"/>
    </source>
</evidence>
<dbReference type="InterPro" id="IPR058240">
    <property type="entry name" value="rSAM_sf"/>
</dbReference>
<evidence type="ECO:0000313" key="6">
    <source>
        <dbReference type="EMBL" id="RWZ78724.1"/>
    </source>
</evidence>
<protein>
    <submittedName>
        <fullName evidence="6">Radical SAM protein</fullName>
    </submittedName>
</protein>
<dbReference type="GO" id="GO:0051536">
    <property type="term" value="F:iron-sulfur cluster binding"/>
    <property type="evidence" value="ECO:0007669"/>
    <property type="project" value="UniProtKB-KW"/>
</dbReference>
<proteinExistence type="predicted"/>
<dbReference type="PROSITE" id="PS51918">
    <property type="entry name" value="RADICAL_SAM"/>
    <property type="match status" value="1"/>
</dbReference>